<feature type="compositionally biased region" description="Polar residues" evidence="1">
    <location>
        <begin position="120"/>
        <end position="134"/>
    </location>
</feature>
<evidence type="ECO:0008006" key="5">
    <source>
        <dbReference type="Google" id="ProtNLM"/>
    </source>
</evidence>
<feature type="region of interest" description="Disordered" evidence="1">
    <location>
        <begin position="120"/>
        <end position="147"/>
    </location>
</feature>
<evidence type="ECO:0000313" key="3">
    <source>
        <dbReference type="EMBL" id="MDM8334477.1"/>
    </source>
</evidence>
<keyword evidence="4" id="KW-1185">Reference proteome</keyword>
<organism evidence="3 4">
    <name type="scientific">Limosilactobacillus panis</name>
    <dbReference type="NCBI Taxonomy" id="47493"/>
    <lineage>
        <taxon>Bacteria</taxon>
        <taxon>Bacillati</taxon>
        <taxon>Bacillota</taxon>
        <taxon>Bacilli</taxon>
        <taxon>Lactobacillales</taxon>
        <taxon>Lactobacillaceae</taxon>
        <taxon>Limosilactobacillus</taxon>
    </lineage>
</organism>
<reference evidence="4" key="1">
    <citation type="submission" date="2023-06" db="EMBL/GenBank/DDBJ databases">
        <title>Identification and characterization of horizontal gene transfer across gut microbiota members of farm animals based on homology search.</title>
        <authorList>
            <person name="Zeman M."/>
            <person name="Kubasova T."/>
            <person name="Jahodarova E."/>
            <person name="Nykrynova M."/>
            <person name="Rychlik I."/>
        </authorList>
    </citation>
    <scope>NUCLEOTIDE SEQUENCE [LARGE SCALE GENOMIC DNA]</scope>
    <source>
        <strain evidence="4">105_WCHN</strain>
    </source>
</reference>
<evidence type="ECO:0000256" key="2">
    <source>
        <dbReference type="SAM" id="SignalP"/>
    </source>
</evidence>
<evidence type="ECO:0000256" key="1">
    <source>
        <dbReference type="SAM" id="MobiDB-lite"/>
    </source>
</evidence>
<dbReference type="PROSITE" id="PS51257">
    <property type="entry name" value="PROKAR_LIPOPROTEIN"/>
    <property type="match status" value="1"/>
</dbReference>
<accession>A0ABT7VP30</accession>
<sequence length="147" mass="15450">MKKLSLICVATLLGMSLAGCGNNSSHKATSSSRASSSKVVKHHKKNSSKKQSSSSSSAASQQVVSQPTTQQSGNAQSTNQASNSVATAPQAGNLSDFVNRYGESPAAYMMDHYGMSQSQALNSVPDNMKSSGELQYQEGVRQGYIQP</sequence>
<gene>
    <name evidence="3" type="ORF">QUW46_07840</name>
</gene>
<protein>
    <recommendedName>
        <fullName evidence="5">Lipoprotein</fullName>
    </recommendedName>
</protein>
<feature type="compositionally biased region" description="Low complexity" evidence="1">
    <location>
        <begin position="49"/>
        <end position="72"/>
    </location>
</feature>
<comment type="caution">
    <text evidence="3">The sequence shown here is derived from an EMBL/GenBank/DDBJ whole genome shotgun (WGS) entry which is preliminary data.</text>
</comment>
<name>A0ABT7VP30_9LACO</name>
<feature type="compositionally biased region" description="Polar residues" evidence="1">
    <location>
        <begin position="73"/>
        <end position="93"/>
    </location>
</feature>
<dbReference type="RefSeq" id="WP_289561028.1">
    <property type="nucleotide sequence ID" value="NZ_JAUDEO010000051.1"/>
</dbReference>
<feature type="compositionally biased region" description="Basic residues" evidence="1">
    <location>
        <begin position="39"/>
        <end position="48"/>
    </location>
</feature>
<dbReference type="Proteomes" id="UP001529423">
    <property type="component" value="Unassembled WGS sequence"/>
</dbReference>
<feature type="chain" id="PRO_5046037604" description="Lipoprotein" evidence="2">
    <location>
        <begin position="19"/>
        <end position="147"/>
    </location>
</feature>
<keyword evidence="2" id="KW-0732">Signal</keyword>
<proteinExistence type="predicted"/>
<feature type="region of interest" description="Disordered" evidence="1">
    <location>
        <begin position="21"/>
        <end position="98"/>
    </location>
</feature>
<feature type="compositionally biased region" description="Low complexity" evidence="1">
    <location>
        <begin position="24"/>
        <end position="38"/>
    </location>
</feature>
<evidence type="ECO:0000313" key="4">
    <source>
        <dbReference type="Proteomes" id="UP001529423"/>
    </source>
</evidence>
<reference evidence="3 4" key="2">
    <citation type="submission" date="2023-06" db="EMBL/GenBank/DDBJ databases">
        <title>Identification and characterization of horizontal gene transfer across gut microbiota members of farm animals based on homology search.</title>
        <authorList>
            <person name="Schwarzerova J."/>
            <person name="Nykrynova M."/>
            <person name="Jureckova K."/>
            <person name="Cejkova D."/>
            <person name="Rychlik I."/>
        </authorList>
    </citation>
    <scope>NUCLEOTIDE SEQUENCE [LARGE SCALE GENOMIC DNA]</scope>
    <source>
        <strain evidence="3 4">105_WCHN</strain>
    </source>
</reference>
<feature type="signal peptide" evidence="2">
    <location>
        <begin position="1"/>
        <end position="18"/>
    </location>
</feature>
<dbReference type="EMBL" id="JAUDEO010000051">
    <property type="protein sequence ID" value="MDM8334477.1"/>
    <property type="molecule type" value="Genomic_DNA"/>
</dbReference>